<evidence type="ECO:0000313" key="2">
    <source>
        <dbReference type="Proteomes" id="UP001302126"/>
    </source>
</evidence>
<name>A0AAN6WXW4_9PEZI</name>
<dbReference type="EMBL" id="MU864377">
    <property type="protein sequence ID" value="KAK4189305.1"/>
    <property type="molecule type" value="Genomic_DNA"/>
</dbReference>
<keyword evidence="2" id="KW-1185">Reference proteome</keyword>
<proteinExistence type="predicted"/>
<protein>
    <submittedName>
        <fullName evidence="1">Uncharacterized protein</fullName>
    </submittedName>
</protein>
<comment type="caution">
    <text evidence="1">The sequence shown here is derived from an EMBL/GenBank/DDBJ whole genome shotgun (WGS) entry which is preliminary data.</text>
</comment>
<evidence type="ECO:0000313" key="1">
    <source>
        <dbReference type="EMBL" id="KAK4189305.1"/>
    </source>
</evidence>
<organism evidence="1 2">
    <name type="scientific">Podospora australis</name>
    <dbReference type="NCBI Taxonomy" id="1536484"/>
    <lineage>
        <taxon>Eukaryota</taxon>
        <taxon>Fungi</taxon>
        <taxon>Dikarya</taxon>
        <taxon>Ascomycota</taxon>
        <taxon>Pezizomycotina</taxon>
        <taxon>Sordariomycetes</taxon>
        <taxon>Sordariomycetidae</taxon>
        <taxon>Sordariales</taxon>
        <taxon>Podosporaceae</taxon>
        <taxon>Podospora</taxon>
    </lineage>
</organism>
<sequence>MALSTRCAHHFQMIKSDNTLIEWTCHLCHSGPHWWIFECRYCKIHTCRACIHAAT</sequence>
<accession>A0AAN6WXW4</accession>
<reference evidence="1" key="1">
    <citation type="journal article" date="2023" name="Mol. Phylogenet. Evol.">
        <title>Genome-scale phylogeny and comparative genomics of the fungal order Sordariales.</title>
        <authorList>
            <person name="Hensen N."/>
            <person name="Bonometti L."/>
            <person name="Westerberg I."/>
            <person name="Brannstrom I.O."/>
            <person name="Guillou S."/>
            <person name="Cros-Aarteil S."/>
            <person name="Calhoun S."/>
            <person name="Haridas S."/>
            <person name="Kuo A."/>
            <person name="Mondo S."/>
            <person name="Pangilinan J."/>
            <person name="Riley R."/>
            <person name="LaButti K."/>
            <person name="Andreopoulos B."/>
            <person name="Lipzen A."/>
            <person name="Chen C."/>
            <person name="Yan M."/>
            <person name="Daum C."/>
            <person name="Ng V."/>
            <person name="Clum A."/>
            <person name="Steindorff A."/>
            <person name="Ohm R.A."/>
            <person name="Martin F."/>
            <person name="Silar P."/>
            <person name="Natvig D.O."/>
            <person name="Lalanne C."/>
            <person name="Gautier V."/>
            <person name="Ament-Velasquez S.L."/>
            <person name="Kruys A."/>
            <person name="Hutchinson M.I."/>
            <person name="Powell A.J."/>
            <person name="Barry K."/>
            <person name="Miller A.N."/>
            <person name="Grigoriev I.V."/>
            <person name="Debuchy R."/>
            <person name="Gladieux P."/>
            <person name="Hiltunen Thoren M."/>
            <person name="Johannesson H."/>
        </authorList>
    </citation>
    <scope>NUCLEOTIDE SEQUENCE</scope>
    <source>
        <strain evidence="1">PSN309</strain>
    </source>
</reference>
<dbReference type="Proteomes" id="UP001302126">
    <property type="component" value="Unassembled WGS sequence"/>
</dbReference>
<dbReference type="AlphaFoldDB" id="A0AAN6WXW4"/>
<gene>
    <name evidence="1" type="ORF">QBC35DRAFT_149848</name>
</gene>
<reference evidence="1" key="2">
    <citation type="submission" date="2023-05" db="EMBL/GenBank/DDBJ databases">
        <authorList>
            <consortium name="Lawrence Berkeley National Laboratory"/>
            <person name="Steindorff A."/>
            <person name="Hensen N."/>
            <person name="Bonometti L."/>
            <person name="Westerberg I."/>
            <person name="Brannstrom I.O."/>
            <person name="Guillou S."/>
            <person name="Cros-Aarteil S."/>
            <person name="Calhoun S."/>
            <person name="Haridas S."/>
            <person name="Kuo A."/>
            <person name="Mondo S."/>
            <person name="Pangilinan J."/>
            <person name="Riley R."/>
            <person name="Labutti K."/>
            <person name="Andreopoulos B."/>
            <person name="Lipzen A."/>
            <person name="Chen C."/>
            <person name="Yanf M."/>
            <person name="Daum C."/>
            <person name="Ng V."/>
            <person name="Clum A."/>
            <person name="Ohm R."/>
            <person name="Martin F."/>
            <person name="Silar P."/>
            <person name="Natvig D."/>
            <person name="Lalanne C."/>
            <person name="Gautier V."/>
            <person name="Ament-Velasquez S.L."/>
            <person name="Kruys A."/>
            <person name="Hutchinson M.I."/>
            <person name="Powell A.J."/>
            <person name="Barry K."/>
            <person name="Miller A.N."/>
            <person name="Grigoriev I.V."/>
            <person name="Debuchy R."/>
            <person name="Gladieux P."/>
            <person name="Thoren M.H."/>
            <person name="Johannesson H."/>
        </authorList>
    </citation>
    <scope>NUCLEOTIDE SEQUENCE</scope>
    <source>
        <strain evidence="1">PSN309</strain>
    </source>
</reference>